<dbReference type="EMBL" id="CM037160">
    <property type="protein sequence ID" value="KAH7839934.1"/>
    <property type="molecule type" value="Genomic_DNA"/>
</dbReference>
<name>A0ACB7XGL0_9ERIC</name>
<accession>A0ACB7XGL0</accession>
<protein>
    <submittedName>
        <fullName evidence="1">Uncharacterized protein</fullName>
    </submittedName>
</protein>
<comment type="caution">
    <text evidence="1">The sequence shown here is derived from an EMBL/GenBank/DDBJ whole genome shotgun (WGS) entry which is preliminary data.</text>
</comment>
<keyword evidence="2" id="KW-1185">Reference proteome</keyword>
<sequence>MSSRGGSSSNGGGVGVQSIPAASRKMVQSLKEIVNCPESEIYSMLKECNMDPNEAVNRLLSQDPFHEVKSKREKKKENKDTTESRSRGVSNNSNRVGRGSSDRYTGRGGSTQFGSSESGALHGKTAYKKENGTHNYSSASPVAFGMTGNNLNQRPPAQSDLVTGENKPMMIATVNGTLSTSQPLSGYQAAWSGVPGQVSMADIVKMGRSHSKASSGANPAQYGLNQHHVQTSRSSEDHVSTGHHDSPNDDWPLIESPPTVRVPPVLEQPLASDLHVDASNFSSDMINQHPQSPKDEFREPVDDAIENINTYHVGSGSAATHKMQEDKASGDFLFSDGMYENMASYQTHRSGFEQQEAEDVGASVSSVTSNLQQLSVQEDRGGAPEEDNPPPPVIIPSHLLVQTADCSHLSFGSFGGSAFSRPFSSRPSQSNTEESSTNAEASSVGHPDTRNPQYYIDESLRAVADGNLVHRTGAAAGSYDSPSSSQPEVLKQDNAEAPNENPYSFQSSTSSYNFDNGQQLSSQTQNLAPFSSVMQAYTNALPSSLLTASVQPVRESDLSYSPFPTTHTMPSKYGNAVSSISSSTSSIPEALKTSGFSSTQPTAQTLTGSTIGTGPALPQHLAMHPYSQPTVPLGPFANMIGYPFLPQSYTYMPSAFQQGFAGNSAYHQSLAAVVPQYKNNASISNLPQSAAIASGYGGFSSSTSIPGNFSMNPSAASGPTTISYDDLMSSQYKDSNHLISLQQNENSPMWVHGPGSRTLSPVPSSTYYSFQGQSQQQPSSAYRQTQQPSQNYAGLGYPNFYHAQTGISLEHQQQQNPRDVHLASSQAQASKQSQQLWQNSY</sequence>
<evidence type="ECO:0000313" key="1">
    <source>
        <dbReference type="EMBL" id="KAH7839934.1"/>
    </source>
</evidence>
<proteinExistence type="predicted"/>
<reference evidence="1 2" key="1">
    <citation type="journal article" date="2021" name="Hortic Res">
        <title>High-quality reference genome and annotation aids understanding of berry development for evergreen blueberry (Vaccinium darrowii).</title>
        <authorList>
            <person name="Yu J."/>
            <person name="Hulse-Kemp A.M."/>
            <person name="Babiker E."/>
            <person name="Staton M."/>
        </authorList>
    </citation>
    <scope>NUCLEOTIDE SEQUENCE [LARGE SCALE GENOMIC DNA]</scope>
    <source>
        <strain evidence="2">cv. NJ 8807/NJ 8810</strain>
        <tissue evidence="1">Young leaf</tissue>
    </source>
</reference>
<dbReference type="Proteomes" id="UP000828048">
    <property type="component" value="Chromosome 10"/>
</dbReference>
<evidence type="ECO:0000313" key="2">
    <source>
        <dbReference type="Proteomes" id="UP000828048"/>
    </source>
</evidence>
<organism evidence="1 2">
    <name type="scientific">Vaccinium darrowii</name>
    <dbReference type="NCBI Taxonomy" id="229202"/>
    <lineage>
        <taxon>Eukaryota</taxon>
        <taxon>Viridiplantae</taxon>
        <taxon>Streptophyta</taxon>
        <taxon>Embryophyta</taxon>
        <taxon>Tracheophyta</taxon>
        <taxon>Spermatophyta</taxon>
        <taxon>Magnoliopsida</taxon>
        <taxon>eudicotyledons</taxon>
        <taxon>Gunneridae</taxon>
        <taxon>Pentapetalae</taxon>
        <taxon>asterids</taxon>
        <taxon>Ericales</taxon>
        <taxon>Ericaceae</taxon>
        <taxon>Vaccinioideae</taxon>
        <taxon>Vaccinieae</taxon>
        <taxon>Vaccinium</taxon>
    </lineage>
</organism>
<gene>
    <name evidence="1" type="ORF">Vadar_010492</name>
</gene>